<sequence>MDENQVQEGPSKVKEKKKSKTDAPETKKKKKERNDMKEVETPLGSASEDSPKKDASEAKKKKRKERSDLKEVGVTMANESSTKKDVKGKGKGKDSAEDGTVSKKEKKSGKKRKRDVEEQEDASAQVDEEEEADARPKKKKSKNKTGLADPSEDSLLSEQARKALEYAFTQFRRPKKWKFNKARQNWLIRNVWSPAKIPESQMPLVLQYLANVQGGTRENLVKTCQQLLESPADGAEPEVANIESSSEPHVEVEKDQAAKPETDAVKRGRASAILQALTTQ</sequence>
<dbReference type="PANTHER" id="PTHR22306:SF2">
    <property type="entry name" value="CHROMOSOME 7 OPEN READING FRAME 50"/>
    <property type="match status" value="1"/>
</dbReference>
<feature type="compositionally biased region" description="Basic and acidic residues" evidence="1">
    <location>
        <begin position="49"/>
        <end position="58"/>
    </location>
</feature>
<feature type="compositionally biased region" description="Basic and acidic residues" evidence="1">
    <location>
        <begin position="81"/>
        <end position="103"/>
    </location>
</feature>
<proteinExistence type="predicted"/>
<comment type="caution">
    <text evidence="3">The sequence shown here is derived from an EMBL/GenBank/DDBJ whole genome shotgun (WGS) entry which is preliminary data.</text>
</comment>
<protein>
    <recommendedName>
        <fullName evidence="2">WKF domain-containing protein</fullName>
    </recommendedName>
</protein>
<dbReference type="Proteomes" id="UP000559256">
    <property type="component" value="Unassembled WGS sequence"/>
</dbReference>
<feature type="compositionally biased region" description="Basic and acidic residues" evidence="1">
    <location>
        <begin position="20"/>
        <end position="40"/>
    </location>
</feature>
<gene>
    <name evidence="3" type="ORF">D9758_001288</name>
</gene>
<feature type="region of interest" description="Disordered" evidence="1">
    <location>
        <begin position="232"/>
        <end position="268"/>
    </location>
</feature>
<feature type="compositionally biased region" description="Basic and acidic residues" evidence="1">
    <location>
        <begin position="246"/>
        <end position="266"/>
    </location>
</feature>
<dbReference type="PANTHER" id="PTHR22306">
    <property type="entry name" value="CHROMOSOME 7 OPEN READING FRAME 50"/>
    <property type="match status" value="1"/>
</dbReference>
<organism evidence="3 4">
    <name type="scientific">Tetrapyrgos nigripes</name>
    <dbReference type="NCBI Taxonomy" id="182062"/>
    <lineage>
        <taxon>Eukaryota</taxon>
        <taxon>Fungi</taxon>
        <taxon>Dikarya</taxon>
        <taxon>Basidiomycota</taxon>
        <taxon>Agaricomycotina</taxon>
        <taxon>Agaricomycetes</taxon>
        <taxon>Agaricomycetidae</taxon>
        <taxon>Agaricales</taxon>
        <taxon>Marasmiineae</taxon>
        <taxon>Marasmiaceae</taxon>
        <taxon>Tetrapyrgos</taxon>
    </lineage>
</organism>
<reference evidence="3 4" key="1">
    <citation type="journal article" date="2020" name="ISME J.">
        <title>Uncovering the hidden diversity of litter-decomposition mechanisms in mushroom-forming fungi.</title>
        <authorList>
            <person name="Floudas D."/>
            <person name="Bentzer J."/>
            <person name="Ahren D."/>
            <person name="Johansson T."/>
            <person name="Persson P."/>
            <person name="Tunlid A."/>
        </authorList>
    </citation>
    <scope>NUCLEOTIDE SEQUENCE [LARGE SCALE GENOMIC DNA]</scope>
    <source>
        <strain evidence="3 4">CBS 291.85</strain>
    </source>
</reference>
<keyword evidence="4" id="KW-1185">Reference proteome</keyword>
<dbReference type="InterPro" id="IPR019327">
    <property type="entry name" value="WKF"/>
</dbReference>
<evidence type="ECO:0000259" key="2">
    <source>
        <dbReference type="Pfam" id="PF10180"/>
    </source>
</evidence>
<evidence type="ECO:0000256" key="1">
    <source>
        <dbReference type="SAM" id="MobiDB-lite"/>
    </source>
</evidence>
<dbReference type="EMBL" id="JAACJM010000012">
    <property type="protein sequence ID" value="KAF5370143.1"/>
    <property type="molecule type" value="Genomic_DNA"/>
</dbReference>
<name>A0A8H5GRU8_9AGAR</name>
<feature type="compositionally biased region" description="Basic residues" evidence="1">
    <location>
        <begin position="104"/>
        <end position="113"/>
    </location>
</feature>
<evidence type="ECO:0000313" key="4">
    <source>
        <dbReference type="Proteomes" id="UP000559256"/>
    </source>
</evidence>
<dbReference type="AlphaFoldDB" id="A0A8H5GRU8"/>
<accession>A0A8H5GRU8</accession>
<evidence type="ECO:0000313" key="3">
    <source>
        <dbReference type="EMBL" id="KAF5370143.1"/>
    </source>
</evidence>
<feature type="region of interest" description="Disordered" evidence="1">
    <location>
        <begin position="1"/>
        <end position="156"/>
    </location>
</feature>
<dbReference type="Pfam" id="PF10180">
    <property type="entry name" value="WKF"/>
    <property type="match status" value="1"/>
</dbReference>
<dbReference type="OrthoDB" id="10261563at2759"/>
<feature type="compositionally biased region" description="Acidic residues" evidence="1">
    <location>
        <begin position="117"/>
        <end position="132"/>
    </location>
</feature>
<feature type="domain" description="WKF" evidence="2">
    <location>
        <begin position="169"/>
        <end position="226"/>
    </location>
</feature>